<evidence type="ECO:0000313" key="2">
    <source>
        <dbReference type="WBParaSite" id="ES5_v2.g14641.t1"/>
    </source>
</evidence>
<proteinExistence type="predicted"/>
<organism evidence="1 2">
    <name type="scientific">Panagrolaimus sp. ES5</name>
    <dbReference type="NCBI Taxonomy" id="591445"/>
    <lineage>
        <taxon>Eukaryota</taxon>
        <taxon>Metazoa</taxon>
        <taxon>Ecdysozoa</taxon>
        <taxon>Nematoda</taxon>
        <taxon>Chromadorea</taxon>
        <taxon>Rhabditida</taxon>
        <taxon>Tylenchina</taxon>
        <taxon>Panagrolaimomorpha</taxon>
        <taxon>Panagrolaimoidea</taxon>
        <taxon>Panagrolaimidae</taxon>
        <taxon>Panagrolaimus</taxon>
    </lineage>
</organism>
<evidence type="ECO:0000313" key="1">
    <source>
        <dbReference type="Proteomes" id="UP000887579"/>
    </source>
</evidence>
<accession>A0AC34FBL0</accession>
<dbReference type="WBParaSite" id="ES5_v2.g14641.t1">
    <property type="protein sequence ID" value="ES5_v2.g14641.t1"/>
    <property type="gene ID" value="ES5_v2.g14641"/>
</dbReference>
<dbReference type="Proteomes" id="UP000887579">
    <property type="component" value="Unplaced"/>
</dbReference>
<name>A0AC34FBL0_9BILA</name>
<protein>
    <submittedName>
        <fullName evidence="2">Uncharacterized protein</fullName>
    </submittedName>
</protein>
<reference evidence="2" key="1">
    <citation type="submission" date="2022-11" db="UniProtKB">
        <authorList>
            <consortium name="WormBaseParasite"/>
        </authorList>
    </citation>
    <scope>IDENTIFICATION</scope>
</reference>
<sequence>MSNVLSFFVIWDTLKFKENLEDAHKNYYEIYDKQRLLIEAELKIIKNNKVKLQSFLKVNEDEEKSEPELIIERNKIDHFIEEIEDYGEALTPKISEKFLDAKRDFETAQEIFTIQEDKIKNAAKAEFDKIIVEKFQTWRMDEIERLKQRINRKGKILQKQIKIAQKGTDESLSRSTSRKTSKDTHRTKGSEGMRRRPTIYEQIFKDEQKRIEKQETRSTTTDDG</sequence>